<reference evidence="2" key="1">
    <citation type="submission" date="2014-07" db="EMBL/GenBank/DDBJ databases">
        <authorList>
            <person name="Urmite Genomes Urmite Genomes"/>
        </authorList>
    </citation>
    <scope>NUCLEOTIDE SEQUENCE</scope>
    <source>
        <strain evidence="2">13S34_air</strain>
    </source>
</reference>
<dbReference type="GO" id="GO:0016787">
    <property type="term" value="F:hydrolase activity"/>
    <property type="evidence" value="ECO:0007669"/>
    <property type="project" value="UniProtKB-KW"/>
</dbReference>
<dbReference type="InterPro" id="IPR050565">
    <property type="entry name" value="LYPA1-2/EST-like"/>
</dbReference>
<evidence type="ECO:0000259" key="1">
    <source>
        <dbReference type="Pfam" id="PF01738"/>
    </source>
</evidence>
<organism evidence="2">
    <name type="scientific">Metalysinibacillus saudimassiliensis</name>
    <dbReference type="NCBI Taxonomy" id="1461583"/>
    <lineage>
        <taxon>Bacteria</taxon>
        <taxon>Bacillati</taxon>
        <taxon>Bacillota</taxon>
        <taxon>Bacilli</taxon>
        <taxon>Bacillales</taxon>
        <taxon>Caryophanaceae</taxon>
        <taxon>Metalysinibacillus</taxon>
    </lineage>
</organism>
<dbReference type="Pfam" id="PF01738">
    <property type="entry name" value="DLH"/>
    <property type="match status" value="1"/>
</dbReference>
<dbReference type="SUPFAM" id="SSF53474">
    <property type="entry name" value="alpha/beta-Hydrolases"/>
    <property type="match status" value="1"/>
</dbReference>
<sequence>MEHIFHKGTGTRTFIFLHGTGGNEHDLLGLGDIMDPTANRLGIRGEVLENGMPRFFRRLAEGVFDEADLRARTASLYTFILEAAKRYDFDMEQAVVVGYSNGANIAASMLFHYSEAFAAAILHHPMVPLRNHVLPQQATRVFIAAGDNDPLCPKEEAIELASLLTTVGAQVTTHWEHNGHQLTRSEVEAARDWL</sequence>
<dbReference type="PATRIC" id="fig|1461583.4.peg.708"/>
<dbReference type="InterPro" id="IPR029058">
    <property type="entry name" value="AB_hydrolase_fold"/>
</dbReference>
<dbReference type="PANTHER" id="PTHR10655:SF17">
    <property type="entry name" value="LYSOPHOSPHOLIPASE-LIKE PROTEIN 1"/>
    <property type="match status" value="1"/>
</dbReference>
<accession>A0A078M817</accession>
<evidence type="ECO:0000313" key="2">
    <source>
        <dbReference type="EMBL" id="CEA00796.1"/>
    </source>
</evidence>
<dbReference type="EMBL" id="LN483073">
    <property type="protein sequence ID" value="CEA00796.1"/>
    <property type="molecule type" value="Genomic_DNA"/>
</dbReference>
<dbReference type="AlphaFoldDB" id="A0A078M817"/>
<feature type="domain" description="Dienelactone hydrolase" evidence="1">
    <location>
        <begin position="83"/>
        <end position="180"/>
    </location>
</feature>
<gene>
    <name evidence="2" type="primary">mhqD_1</name>
    <name evidence="2" type="ORF">BN1050_00739</name>
</gene>
<proteinExistence type="predicted"/>
<dbReference type="HOGENOM" id="CLU_049413_6_1_9"/>
<keyword evidence="2" id="KW-0378">Hydrolase</keyword>
<dbReference type="InterPro" id="IPR002925">
    <property type="entry name" value="Dienelactn_hydro"/>
</dbReference>
<protein>
    <submittedName>
        <fullName evidence="2">Putative hydrolase MhqD</fullName>
    </submittedName>
</protein>
<name>A0A078M817_9BACL</name>
<dbReference type="PANTHER" id="PTHR10655">
    <property type="entry name" value="LYSOPHOSPHOLIPASE-RELATED"/>
    <property type="match status" value="1"/>
</dbReference>
<dbReference type="Gene3D" id="3.40.50.1820">
    <property type="entry name" value="alpha/beta hydrolase"/>
    <property type="match status" value="1"/>
</dbReference>